<keyword evidence="4 7" id="KW-1133">Transmembrane helix</keyword>
<dbReference type="PANTHER" id="PTHR12668">
    <property type="entry name" value="TRANSMEMBRANE PROTEIN 14, 15"/>
    <property type="match status" value="1"/>
</dbReference>
<keyword evidence="5 7" id="KW-0472">Membrane</keyword>
<name>A0AAQ3JXR1_9LILI</name>
<evidence type="ECO:0000256" key="6">
    <source>
        <dbReference type="SAM" id="MobiDB-lite"/>
    </source>
</evidence>
<dbReference type="GO" id="GO:0015245">
    <property type="term" value="F:fatty acid transmembrane transporter activity"/>
    <property type="evidence" value="ECO:0007669"/>
    <property type="project" value="TreeGrafter"/>
</dbReference>
<feature type="transmembrane region" description="Helical" evidence="7">
    <location>
        <begin position="199"/>
        <end position="219"/>
    </location>
</feature>
<comment type="similarity">
    <text evidence="2">Belongs to the TMEM14 family.</text>
</comment>
<evidence type="ECO:0000313" key="8">
    <source>
        <dbReference type="EMBL" id="WOK96716.1"/>
    </source>
</evidence>
<sequence length="318" mass="34427">MAATLNGLVLPRNPNPNLYYGIRASAFPASSAVSFPLGAAPDGLGPAHSLLSRRSAGARLVSADQRLKVVPHAASREEPHSDIDVEHSEAEVKGGSSEDAMKEALERIKTEATKIKAVSEEAYEVYSKKAMEILMETSAKLKIQAGKAQANLSIVAQEISEEGKEYLSAAAKNSPDTVREILEIYASADFKNLSSVRDFYLGIPYGCFLAVGGFIYFMLTGSIPAIRFGIVLGTAVLALSVSSLRSWKNGKATPLLLIGQTAISAIVFFKQWGLCLERGFFPNIFMFLISAGMLGFYIYRIVVEKHKKAPNLEQSSEI</sequence>
<evidence type="ECO:0000256" key="1">
    <source>
        <dbReference type="ARBA" id="ARBA00004370"/>
    </source>
</evidence>
<evidence type="ECO:0000313" key="9">
    <source>
        <dbReference type="Proteomes" id="UP001327560"/>
    </source>
</evidence>
<evidence type="ECO:0000256" key="7">
    <source>
        <dbReference type="SAM" id="Phobius"/>
    </source>
</evidence>
<dbReference type="EMBL" id="CP136891">
    <property type="protein sequence ID" value="WOK96716.1"/>
    <property type="molecule type" value="Genomic_DNA"/>
</dbReference>
<proteinExistence type="inferred from homology"/>
<feature type="transmembrane region" description="Helical" evidence="7">
    <location>
        <begin position="280"/>
        <end position="299"/>
    </location>
</feature>
<dbReference type="Pfam" id="PF03647">
    <property type="entry name" value="Tmemb_14"/>
    <property type="match status" value="1"/>
</dbReference>
<comment type="subcellular location">
    <subcellularLocation>
        <location evidence="1">Membrane</location>
    </subcellularLocation>
</comment>
<dbReference type="Proteomes" id="UP001327560">
    <property type="component" value="Chromosome 2"/>
</dbReference>
<feature type="transmembrane region" description="Helical" evidence="7">
    <location>
        <begin position="225"/>
        <end position="243"/>
    </location>
</feature>
<evidence type="ECO:0000256" key="2">
    <source>
        <dbReference type="ARBA" id="ARBA00007590"/>
    </source>
</evidence>
<accession>A0AAQ3JXR1</accession>
<dbReference type="GO" id="GO:0009706">
    <property type="term" value="C:chloroplast inner membrane"/>
    <property type="evidence" value="ECO:0007669"/>
    <property type="project" value="TreeGrafter"/>
</dbReference>
<feature type="compositionally biased region" description="Basic and acidic residues" evidence="6">
    <location>
        <begin position="74"/>
        <end position="92"/>
    </location>
</feature>
<reference evidence="8 9" key="1">
    <citation type="submission" date="2023-10" db="EMBL/GenBank/DDBJ databases">
        <title>Chromosome-scale genome assembly provides insights into flower coloration mechanisms of Canna indica.</title>
        <authorList>
            <person name="Li C."/>
        </authorList>
    </citation>
    <scope>NUCLEOTIDE SEQUENCE [LARGE SCALE GENOMIC DNA]</scope>
    <source>
        <tissue evidence="8">Flower</tissue>
    </source>
</reference>
<dbReference type="Gene3D" id="1.10.10.1740">
    <property type="entry name" value="Transmembrane protein 14-like"/>
    <property type="match status" value="1"/>
</dbReference>
<dbReference type="InterPro" id="IPR044890">
    <property type="entry name" value="TMEM14_sf"/>
</dbReference>
<feature type="transmembrane region" description="Helical" evidence="7">
    <location>
        <begin position="255"/>
        <end position="274"/>
    </location>
</feature>
<dbReference type="PANTHER" id="PTHR12668:SF43">
    <property type="entry name" value="TRANSMEMBRANE PROTEIN 14 HOMOLOG"/>
    <property type="match status" value="1"/>
</dbReference>
<evidence type="ECO:0000256" key="3">
    <source>
        <dbReference type="ARBA" id="ARBA00022692"/>
    </source>
</evidence>
<dbReference type="AlphaFoldDB" id="A0AAQ3JXR1"/>
<organism evidence="8 9">
    <name type="scientific">Canna indica</name>
    <name type="common">Indian-shot</name>
    <dbReference type="NCBI Taxonomy" id="4628"/>
    <lineage>
        <taxon>Eukaryota</taxon>
        <taxon>Viridiplantae</taxon>
        <taxon>Streptophyta</taxon>
        <taxon>Embryophyta</taxon>
        <taxon>Tracheophyta</taxon>
        <taxon>Spermatophyta</taxon>
        <taxon>Magnoliopsida</taxon>
        <taxon>Liliopsida</taxon>
        <taxon>Zingiberales</taxon>
        <taxon>Cannaceae</taxon>
        <taxon>Canna</taxon>
    </lineage>
</organism>
<evidence type="ECO:0000256" key="4">
    <source>
        <dbReference type="ARBA" id="ARBA00022989"/>
    </source>
</evidence>
<dbReference type="InterPro" id="IPR005349">
    <property type="entry name" value="TMEM14"/>
</dbReference>
<keyword evidence="9" id="KW-1185">Reference proteome</keyword>
<gene>
    <name evidence="8" type="ORF">Cni_G05423</name>
</gene>
<keyword evidence="3 7" id="KW-0812">Transmembrane</keyword>
<protein>
    <submittedName>
        <fullName evidence="8">Protein FATTY ACID EXPORT 3, chloroplastic-like isoform X2</fullName>
    </submittedName>
</protein>
<feature type="region of interest" description="Disordered" evidence="6">
    <location>
        <begin position="72"/>
        <end position="99"/>
    </location>
</feature>
<evidence type="ECO:0000256" key="5">
    <source>
        <dbReference type="ARBA" id="ARBA00023136"/>
    </source>
</evidence>